<dbReference type="EMBL" id="CP001804">
    <property type="protein sequence ID" value="ACY16539.1"/>
    <property type="molecule type" value="Genomic_DNA"/>
</dbReference>
<dbReference type="HOGENOM" id="CLU_046525_3_2_7"/>
<dbReference type="Proteomes" id="UP000001880">
    <property type="component" value="Chromosome"/>
</dbReference>
<name>D0LJG5_HALO1</name>
<dbReference type="InterPro" id="IPR050721">
    <property type="entry name" value="Trk_Ktr_HKT_K-transport"/>
</dbReference>
<dbReference type="PROSITE" id="PS51202">
    <property type="entry name" value="RCK_C"/>
    <property type="match status" value="1"/>
</dbReference>
<evidence type="ECO:0000313" key="4">
    <source>
        <dbReference type="Proteomes" id="UP000001880"/>
    </source>
</evidence>
<dbReference type="RefSeq" id="WP_012829137.1">
    <property type="nucleotide sequence ID" value="NC_013440.1"/>
</dbReference>
<dbReference type="InterPro" id="IPR006037">
    <property type="entry name" value="RCK_C"/>
</dbReference>
<dbReference type="PROSITE" id="PS51201">
    <property type="entry name" value="RCK_N"/>
    <property type="match status" value="1"/>
</dbReference>
<dbReference type="OrthoDB" id="9776294at2"/>
<evidence type="ECO:0000313" key="3">
    <source>
        <dbReference type="EMBL" id="ACY16539.1"/>
    </source>
</evidence>
<dbReference type="InterPro" id="IPR036721">
    <property type="entry name" value="RCK_C_sf"/>
</dbReference>
<dbReference type="STRING" id="502025.Hoch_4040"/>
<accession>D0LJG5</accession>
<reference evidence="3 4" key="1">
    <citation type="journal article" date="2010" name="Stand. Genomic Sci.">
        <title>Complete genome sequence of Haliangium ochraceum type strain (SMP-2).</title>
        <authorList>
            <consortium name="US DOE Joint Genome Institute (JGI-PGF)"/>
            <person name="Ivanova N."/>
            <person name="Daum C."/>
            <person name="Lang E."/>
            <person name="Abt B."/>
            <person name="Kopitz M."/>
            <person name="Saunders E."/>
            <person name="Lapidus A."/>
            <person name="Lucas S."/>
            <person name="Glavina Del Rio T."/>
            <person name="Nolan M."/>
            <person name="Tice H."/>
            <person name="Copeland A."/>
            <person name="Cheng J.F."/>
            <person name="Chen F."/>
            <person name="Bruce D."/>
            <person name="Goodwin L."/>
            <person name="Pitluck S."/>
            <person name="Mavromatis K."/>
            <person name="Pati A."/>
            <person name="Mikhailova N."/>
            <person name="Chen A."/>
            <person name="Palaniappan K."/>
            <person name="Land M."/>
            <person name="Hauser L."/>
            <person name="Chang Y.J."/>
            <person name="Jeffries C.D."/>
            <person name="Detter J.C."/>
            <person name="Brettin T."/>
            <person name="Rohde M."/>
            <person name="Goker M."/>
            <person name="Bristow J."/>
            <person name="Markowitz V."/>
            <person name="Eisen J.A."/>
            <person name="Hugenholtz P."/>
            <person name="Kyrpides N.C."/>
            <person name="Klenk H.P."/>
        </authorList>
    </citation>
    <scope>NUCLEOTIDE SEQUENCE [LARGE SCALE GENOMIC DNA]</scope>
    <source>
        <strain evidence="4">DSM 14365 / CIP 107738 / JCM 11303 / AJ 13395 / SMP-2</strain>
    </source>
</reference>
<proteinExistence type="predicted"/>
<feature type="domain" description="RCK C-terminal" evidence="2">
    <location>
        <begin position="136"/>
        <end position="221"/>
    </location>
</feature>
<dbReference type="PANTHER" id="PTHR43833:SF7">
    <property type="entry name" value="KTR SYSTEM POTASSIUM UPTAKE PROTEIN C"/>
    <property type="match status" value="1"/>
</dbReference>
<dbReference type="Pfam" id="PF02254">
    <property type="entry name" value="TrkA_N"/>
    <property type="match status" value="1"/>
</dbReference>
<organism evidence="3 4">
    <name type="scientific">Haliangium ochraceum (strain DSM 14365 / JCM 11303 / SMP-2)</name>
    <dbReference type="NCBI Taxonomy" id="502025"/>
    <lineage>
        <taxon>Bacteria</taxon>
        <taxon>Pseudomonadati</taxon>
        <taxon>Myxococcota</taxon>
        <taxon>Polyangia</taxon>
        <taxon>Haliangiales</taxon>
        <taxon>Kofleriaceae</taxon>
        <taxon>Haliangium</taxon>
    </lineage>
</organism>
<dbReference type="KEGG" id="hoh:Hoch_4040"/>
<feature type="domain" description="RCK N-terminal" evidence="1">
    <location>
        <begin position="2"/>
        <end position="120"/>
    </location>
</feature>
<dbReference type="SUPFAM" id="SSF116726">
    <property type="entry name" value="TrkA C-terminal domain-like"/>
    <property type="match status" value="1"/>
</dbReference>
<gene>
    <name evidence="3" type="ordered locus">Hoch_4040</name>
</gene>
<dbReference type="InterPro" id="IPR036291">
    <property type="entry name" value="NAD(P)-bd_dom_sf"/>
</dbReference>
<dbReference type="AlphaFoldDB" id="D0LJG5"/>
<evidence type="ECO:0000259" key="1">
    <source>
        <dbReference type="PROSITE" id="PS51201"/>
    </source>
</evidence>
<dbReference type="Gene3D" id="3.40.50.720">
    <property type="entry name" value="NAD(P)-binding Rossmann-like Domain"/>
    <property type="match status" value="1"/>
</dbReference>
<keyword evidence="4" id="KW-1185">Reference proteome</keyword>
<dbReference type="GO" id="GO:0008324">
    <property type="term" value="F:monoatomic cation transmembrane transporter activity"/>
    <property type="evidence" value="ECO:0007669"/>
    <property type="project" value="InterPro"/>
</dbReference>
<dbReference type="SUPFAM" id="SSF51735">
    <property type="entry name" value="NAD(P)-binding Rossmann-fold domains"/>
    <property type="match status" value="1"/>
</dbReference>
<protein>
    <submittedName>
        <fullName evidence="3">TrkA-N domain protein</fullName>
    </submittedName>
</protein>
<dbReference type="GO" id="GO:0006813">
    <property type="term" value="P:potassium ion transport"/>
    <property type="evidence" value="ECO:0007669"/>
    <property type="project" value="InterPro"/>
</dbReference>
<dbReference type="InterPro" id="IPR003148">
    <property type="entry name" value="RCK_N"/>
</dbReference>
<dbReference type="eggNOG" id="COG0569">
    <property type="taxonomic scope" value="Bacteria"/>
</dbReference>
<dbReference type="Gene3D" id="3.30.70.1450">
    <property type="entry name" value="Regulator of K+ conductance, C-terminal domain"/>
    <property type="match status" value="1"/>
</dbReference>
<dbReference type="Pfam" id="PF02080">
    <property type="entry name" value="TrkA_C"/>
    <property type="match status" value="1"/>
</dbReference>
<dbReference type="PANTHER" id="PTHR43833">
    <property type="entry name" value="POTASSIUM CHANNEL PROTEIN 2-RELATED-RELATED"/>
    <property type="match status" value="1"/>
</dbReference>
<evidence type="ECO:0000259" key="2">
    <source>
        <dbReference type="PROSITE" id="PS51202"/>
    </source>
</evidence>
<sequence length="221" mass="24399">MNKQAIVIGLGQFGLSVAHVLSERGMEVLAVDKSEARVRVAAEFVAEAACFDAMDSDALARTSPQRREVCLCAIGDESREASIICTALLRQMGAPRVIARGIDDLHARILRLVGAHQVVNPERQFGERFANHLLYERVRNEMPLGDDLLITEMSPPQQLIGRTLAEMALPRRFGITVVAIRRSGRGAVFIPESDYTLLEDDILVVVSRGDAVAKLMEKHRE</sequence>